<dbReference type="PANTHER" id="PTHR34582:SF7">
    <property type="entry name" value="UPF0702 TRANSMEMBRANE PROTEIN YDFS"/>
    <property type="match status" value="1"/>
</dbReference>
<evidence type="ECO:0000256" key="2">
    <source>
        <dbReference type="ARBA" id="ARBA00006448"/>
    </source>
</evidence>
<keyword evidence="3" id="KW-1003">Cell membrane</keyword>
<dbReference type="RefSeq" id="WP_126292615.1">
    <property type="nucleotide sequence ID" value="NZ_CP155468.1"/>
</dbReference>
<keyword evidence="11" id="KW-1185">Reference proteome</keyword>
<feature type="transmembrane region" description="Helical" evidence="7">
    <location>
        <begin position="6"/>
        <end position="26"/>
    </location>
</feature>
<comment type="similarity">
    <text evidence="2">Belongs to the UPF0702 family.</text>
</comment>
<evidence type="ECO:0000256" key="4">
    <source>
        <dbReference type="ARBA" id="ARBA00022692"/>
    </source>
</evidence>
<dbReference type="Gene3D" id="3.30.240.20">
    <property type="entry name" value="bsu07140 like domains"/>
    <property type="match status" value="2"/>
</dbReference>
<protein>
    <submittedName>
        <fullName evidence="10">DUF421 domain-containing protein</fullName>
    </submittedName>
</protein>
<keyword evidence="6 7" id="KW-0472">Membrane</keyword>
<keyword evidence="4 7" id="KW-0812">Transmembrane</keyword>
<evidence type="ECO:0000256" key="1">
    <source>
        <dbReference type="ARBA" id="ARBA00004651"/>
    </source>
</evidence>
<dbReference type="Pfam" id="PF20730">
    <property type="entry name" value="YetF_N"/>
    <property type="match status" value="1"/>
</dbReference>
<evidence type="ECO:0000256" key="6">
    <source>
        <dbReference type="ARBA" id="ARBA00023136"/>
    </source>
</evidence>
<proteinExistence type="inferred from homology"/>
<dbReference type="Proteomes" id="UP000276349">
    <property type="component" value="Unassembled WGS sequence"/>
</dbReference>
<organism evidence="10 11">
    <name type="scientific">Lysinibacillus telephonicus</name>
    <dbReference type="NCBI Taxonomy" id="1714840"/>
    <lineage>
        <taxon>Bacteria</taxon>
        <taxon>Bacillati</taxon>
        <taxon>Bacillota</taxon>
        <taxon>Bacilli</taxon>
        <taxon>Bacillales</taxon>
        <taxon>Bacillaceae</taxon>
        <taxon>Lysinibacillus</taxon>
    </lineage>
</organism>
<comment type="caution">
    <text evidence="10">The sequence shown here is derived from an EMBL/GenBank/DDBJ whole genome shotgun (WGS) entry which is preliminary data.</text>
</comment>
<dbReference type="AlphaFoldDB" id="A0A431UX97"/>
<dbReference type="PANTHER" id="PTHR34582">
    <property type="entry name" value="UPF0702 TRANSMEMBRANE PROTEIN YCAP"/>
    <property type="match status" value="1"/>
</dbReference>
<evidence type="ECO:0000259" key="9">
    <source>
        <dbReference type="Pfam" id="PF20730"/>
    </source>
</evidence>
<accession>A0A431UX97</accession>
<sequence length="233" mass="26087">MPEFLLILLRSITAFIVLLILTRIMGKKQLSHLTFFDYVVGITVGSIAATMSIDKNIHISDGLIALGLWGIFPIIMGFLGLKSRKFLELTDGKPAILIKSGKVLEETMKKNQLAIDELMKLLREEGIFKIEDVEMAILETNGELSVMKKSDLEPITPRLLGLKVQMEHAPSLLIVDGHILDKNLTILGYSNNWLQNEIQKHGAKSTNEVFLAQIDANGNLFVDLYSKKQNEEI</sequence>
<gene>
    <name evidence="10" type="ORF">EKG35_01870</name>
</gene>
<comment type="subcellular location">
    <subcellularLocation>
        <location evidence="1">Cell membrane</location>
        <topology evidence="1">Multi-pass membrane protein</topology>
    </subcellularLocation>
</comment>
<dbReference type="GO" id="GO:0005886">
    <property type="term" value="C:plasma membrane"/>
    <property type="evidence" value="ECO:0007669"/>
    <property type="project" value="UniProtKB-SubCell"/>
</dbReference>
<evidence type="ECO:0000313" key="11">
    <source>
        <dbReference type="Proteomes" id="UP000276349"/>
    </source>
</evidence>
<evidence type="ECO:0000313" key="10">
    <source>
        <dbReference type="EMBL" id="RTQ96141.1"/>
    </source>
</evidence>
<evidence type="ECO:0000256" key="3">
    <source>
        <dbReference type="ARBA" id="ARBA00022475"/>
    </source>
</evidence>
<feature type="domain" description="YetF-like N-terminal transmembrane" evidence="9">
    <location>
        <begin position="5"/>
        <end position="78"/>
    </location>
</feature>
<dbReference type="Pfam" id="PF04239">
    <property type="entry name" value="DUF421"/>
    <property type="match status" value="1"/>
</dbReference>
<feature type="transmembrane region" description="Helical" evidence="7">
    <location>
        <begin position="33"/>
        <end position="53"/>
    </location>
</feature>
<dbReference type="InterPro" id="IPR007353">
    <property type="entry name" value="DUF421"/>
</dbReference>
<evidence type="ECO:0000259" key="8">
    <source>
        <dbReference type="Pfam" id="PF04239"/>
    </source>
</evidence>
<evidence type="ECO:0000256" key="5">
    <source>
        <dbReference type="ARBA" id="ARBA00022989"/>
    </source>
</evidence>
<dbReference type="InterPro" id="IPR023090">
    <property type="entry name" value="UPF0702_alpha/beta_dom_sf"/>
</dbReference>
<dbReference type="OrthoDB" id="9778331at2"/>
<feature type="transmembrane region" description="Helical" evidence="7">
    <location>
        <begin position="59"/>
        <end position="81"/>
    </location>
</feature>
<name>A0A431UX97_9BACI</name>
<keyword evidence="5 7" id="KW-1133">Transmembrane helix</keyword>
<feature type="domain" description="YetF C-terminal" evidence="8">
    <location>
        <begin position="82"/>
        <end position="214"/>
    </location>
</feature>
<dbReference type="InterPro" id="IPR048454">
    <property type="entry name" value="YetF_N"/>
</dbReference>
<dbReference type="EMBL" id="RXNR01000003">
    <property type="protein sequence ID" value="RTQ96141.1"/>
    <property type="molecule type" value="Genomic_DNA"/>
</dbReference>
<evidence type="ECO:0000256" key="7">
    <source>
        <dbReference type="SAM" id="Phobius"/>
    </source>
</evidence>
<reference evidence="10 11" key="1">
    <citation type="submission" date="2018-12" db="EMBL/GenBank/DDBJ databases">
        <authorList>
            <person name="Yu L."/>
        </authorList>
    </citation>
    <scope>NUCLEOTIDE SEQUENCE [LARGE SCALE GENOMIC DNA]</scope>
    <source>
        <strain evidence="10 11">S5H2222</strain>
    </source>
</reference>